<feature type="transmembrane region" description="Helical" evidence="9">
    <location>
        <begin position="236"/>
        <end position="258"/>
    </location>
</feature>
<keyword evidence="6 9" id="KW-1133">Transmembrane helix</keyword>
<keyword evidence="8" id="KW-0807">Transducer</keyword>
<organism evidence="11 12">
    <name type="scientific">Echinops telfairi</name>
    <name type="common">Lesser hedgehog tenrec</name>
    <dbReference type="NCBI Taxonomy" id="9371"/>
    <lineage>
        <taxon>Eukaryota</taxon>
        <taxon>Metazoa</taxon>
        <taxon>Chordata</taxon>
        <taxon>Craniata</taxon>
        <taxon>Vertebrata</taxon>
        <taxon>Euteleostomi</taxon>
        <taxon>Mammalia</taxon>
        <taxon>Eutheria</taxon>
        <taxon>Afrotheria</taxon>
        <taxon>Tenrecidae</taxon>
        <taxon>Tenrecinae</taxon>
        <taxon>Echinops</taxon>
    </lineage>
</organism>
<feature type="transmembrane region" description="Helical" evidence="9">
    <location>
        <begin position="100"/>
        <end position="122"/>
    </location>
</feature>
<dbReference type="InterPro" id="IPR000276">
    <property type="entry name" value="GPCR_Rhodpsn"/>
</dbReference>
<evidence type="ECO:0000256" key="6">
    <source>
        <dbReference type="ARBA" id="ARBA00022989"/>
    </source>
</evidence>
<keyword evidence="4 9" id="KW-0812">Transmembrane</keyword>
<keyword evidence="3" id="KW-0716">Sensory transduction</keyword>
<feature type="transmembrane region" description="Helical" evidence="9">
    <location>
        <begin position="24"/>
        <end position="46"/>
    </location>
</feature>
<dbReference type="PRINTS" id="PR00237">
    <property type="entry name" value="GPCRRHODOPSN"/>
</dbReference>
<feature type="transmembrane region" description="Helical" evidence="9">
    <location>
        <begin position="58"/>
        <end position="80"/>
    </location>
</feature>
<feature type="transmembrane region" description="Helical" evidence="9">
    <location>
        <begin position="270"/>
        <end position="290"/>
    </location>
</feature>
<dbReference type="Proteomes" id="UP000694863">
    <property type="component" value="Unplaced"/>
</dbReference>
<evidence type="ECO:0000313" key="11">
    <source>
        <dbReference type="Proteomes" id="UP000694863"/>
    </source>
</evidence>
<proteinExistence type="predicted"/>
<dbReference type="PRINTS" id="PR00245">
    <property type="entry name" value="OLFACTORYR"/>
</dbReference>
<dbReference type="InterPro" id="IPR017452">
    <property type="entry name" value="GPCR_Rhodpsn_7TM"/>
</dbReference>
<evidence type="ECO:0000256" key="5">
    <source>
        <dbReference type="ARBA" id="ARBA00022725"/>
    </source>
</evidence>
<gene>
    <name evidence="12" type="primary">LOC101643786</name>
</gene>
<evidence type="ECO:0000256" key="9">
    <source>
        <dbReference type="SAM" id="Phobius"/>
    </source>
</evidence>
<keyword evidence="5" id="KW-0552">Olfaction</keyword>
<dbReference type="SUPFAM" id="SSF81321">
    <property type="entry name" value="Family A G protein-coupled receptor-like"/>
    <property type="match status" value="1"/>
</dbReference>
<feature type="transmembrane region" description="Helical" evidence="9">
    <location>
        <begin position="195"/>
        <end position="224"/>
    </location>
</feature>
<evidence type="ECO:0000256" key="2">
    <source>
        <dbReference type="ARBA" id="ARBA00022475"/>
    </source>
</evidence>
<keyword evidence="7 9" id="KW-0472">Membrane</keyword>
<dbReference type="Gene3D" id="1.20.1070.10">
    <property type="entry name" value="Rhodopsin 7-helix transmembrane proteins"/>
    <property type="match status" value="1"/>
</dbReference>
<evidence type="ECO:0000256" key="3">
    <source>
        <dbReference type="ARBA" id="ARBA00022606"/>
    </source>
</evidence>
<keyword evidence="11" id="KW-1185">Reference proteome</keyword>
<evidence type="ECO:0000256" key="7">
    <source>
        <dbReference type="ARBA" id="ARBA00023136"/>
    </source>
</evidence>
<feature type="domain" description="G-protein coupled receptors family 1 profile" evidence="10">
    <location>
        <begin position="39"/>
        <end position="288"/>
    </location>
</feature>
<dbReference type="RefSeq" id="XP_004716477.1">
    <property type="nucleotide sequence ID" value="XM_004716420.1"/>
</dbReference>
<comment type="subcellular location">
    <subcellularLocation>
        <location evidence="1">Cell membrane</location>
        <topology evidence="1">Multi-pass membrane protein</topology>
    </subcellularLocation>
</comment>
<feature type="transmembrane region" description="Helical" evidence="9">
    <location>
        <begin position="143"/>
        <end position="166"/>
    </location>
</feature>
<dbReference type="PANTHER" id="PTHR26453">
    <property type="entry name" value="OLFACTORY RECEPTOR"/>
    <property type="match status" value="1"/>
</dbReference>
<protein>
    <submittedName>
        <fullName evidence="12">Olfactory receptor 10Z1-like</fullName>
    </submittedName>
</protein>
<evidence type="ECO:0000256" key="8">
    <source>
        <dbReference type="ARBA" id="ARBA00023224"/>
    </source>
</evidence>
<evidence type="ECO:0000259" key="10">
    <source>
        <dbReference type="PROSITE" id="PS50262"/>
    </source>
</evidence>
<reference evidence="12" key="1">
    <citation type="submission" date="2025-08" db="UniProtKB">
        <authorList>
            <consortium name="RefSeq"/>
        </authorList>
    </citation>
    <scope>IDENTIFICATION</scope>
</reference>
<dbReference type="CDD" id="cd15225">
    <property type="entry name" value="7tmA_OR10A-like"/>
    <property type="match status" value="1"/>
</dbReference>
<accession>A0ABM0J791</accession>
<evidence type="ECO:0000256" key="1">
    <source>
        <dbReference type="ARBA" id="ARBA00004651"/>
    </source>
</evidence>
<name>A0ABM0J791_ECHTE</name>
<sequence length="321" mass="36333">MNNHSTGDTFLLWGFSSFPDLQHLLFVVVLLSHVTILAANVLIMVAIKLSHNLHTPMYFFLCGLSFSETCTTMVIIPRMLADLLSGTKMISFPECAAQMFFFFGLSSNNCFILTAMSYDRYIAIHNPLHYPILMTRKICFQQIMASFSVGILVSLTIVCTVFNLSFCDSKTIQHFFCDISPVVLLACDYTFFHEMVIFVLSVFVLVGSFILIMVSYVFIVSVVVKMPSAKRRYKAFSTCSSHLSVVCIHYGFACSVYLKPKDGASFREDMLMAVIYTVLTPLLNPIVYSLRNREMQTALQKVMSHANRIITQNLNKRNPNL</sequence>
<evidence type="ECO:0000313" key="12">
    <source>
        <dbReference type="RefSeq" id="XP_004716477.1"/>
    </source>
</evidence>
<dbReference type="GeneID" id="101643786"/>
<evidence type="ECO:0000256" key="4">
    <source>
        <dbReference type="ARBA" id="ARBA00022692"/>
    </source>
</evidence>
<dbReference type="Pfam" id="PF13853">
    <property type="entry name" value="7tm_4"/>
    <property type="match status" value="1"/>
</dbReference>
<keyword evidence="2" id="KW-1003">Cell membrane</keyword>
<dbReference type="InterPro" id="IPR000725">
    <property type="entry name" value="Olfact_rcpt"/>
</dbReference>
<dbReference type="PROSITE" id="PS50262">
    <property type="entry name" value="G_PROTEIN_RECEP_F1_2"/>
    <property type="match status" value="1"/>
</dbReference>